<keyword evidence="5 10" id="KW-0548">Nucleotidyltransferase</keyword>
<dbReference type="NCBIfam" id="NF000840">
    <property type="entry name" value="PRK00071.1-3"/>
    <property type="match status" value="1"/>
</dbReference>
<sequence length="202" mass="23636">MSIALYGGSFDPIHIGHLITAENALETYNLEKIIFIPSYITPLKGRELEASDKNRFEMTKLSTKDNFKFEVSDYEISNEGVSYSYNTVKYFSELYKNEKIYFIIGTDRAKDLKRWYNIKELSKLVTFIFVARDEEDLYEVVNGDVFYKSISYEIMKSPIIEISSSLIRDNLKNKKSIKYMITDECRSYIEELSLYGISRNSK</sequence>
<dbReference type="InterPro" id="IPR005248">
    <property type="entry name" value="NadD/NMNAT"/>
</dbReference>
<dbReference type="InterPro" id="IPR004821">
    <property type="entry name" value="Cyt_trans-like"/>
</dbReference>
<dbReference type="SUPFAM" id="SSF52374">
    <property type="entry name" value="Nucleotidylyl transferase"/>
    <property type="match status" value="1"/>
</dbReference>
<evidence type="ECO:0000256" key="5">
    <source>
        <dbReference type="ARBA" id="ARBA00022695"/>
    </source>
</evidence>
<gene>
    <name evidence="10 12" type="primary">nadD</name>
    <name evidence="12" type="ORF">PNO30_08735</name>
</gene>
<dbReference type="InterPro" id="IPR014729">
    <property type="entry name" value="Rossmann-like_a/b/a_fold"/>
</dbReference>
<dbReference type="GO" id="GO:0005524">
    <property type="term" value="F:ATP binding"/>
    <property type="evidence" value="ECO:0007669"/>
    <property type="project" value="UniProtKB-KW"/>
</dbReference>
<evidence type="ECO:0000256" key="8">
    <source>
        <dbReference type="ARBA" id="ARBA00023027"/>
    </source>
</evidence>
<comment type="caution">
    <text evidence="12">The sequence shown here is derived from an EMBL/GenBank/DDBJ whole genome shotgun (WGS) entry which is preliminary data.</text>
</comment>
<dbReference type="NCBIfam" id="TIGR00482">
    <property type="entry name" value="nicotinate (nicotinamide) nucleotide adenylyltransferase"/>
    <property type="match status" value="1"/>
</dbReference>
<evidence type="ECO:0000256" key="1">
    <source>
        <dbReference type="ARBA" id="ARBA00002324"/>
    </source>
</evidence>
<keyword evidence="8 10" id="KW-0520">NAD</keyword>
<dbReference type="EC" id="2.7.7.18" evidence="10"/>
<dbReference type="RefSeq" id="WP_271988130.1">
    <property type="nucleotide sequence ID" value="NZ_JAQMFS010000112.1"/>
</dbReference>
<evidence type="ECO:0000256" key="10">
    <source>
        <dbReference type="HAMAP-Rule" id="MF_00244"/>
    </source>
</evidence>
<keyword evidence="7 10" id="KW-0067">ATP-binding</keyword>
<comment type="catalytic activity">
    <reaction evidence="9 10">
        <text>nicotinate beta-D-ribonucleotide + ATP + H(+) = deamido-NAD(+) + diphosphate</text>
        <dbReference type="Rhea" id="RHEA:22860"/>
        <dbReference type="ChEBI" id="CHEBI:15378"/>
        <dbReference type="ChEBI" id="CHEBI:30616"/>
        <dbReference type="ChEBI" id="CHEBI:33019"/>
        <dbReference type="ChEBI" id="CHEBI:57502"/>
        <dbReference type="ChEBI" id="CHEBI:58437"/>
        <dbReference type="EC" id="2.7.7.18"/>
    </reaction>
</comment>
<evidence type="ECO:0000313" key="13">
    <source>
        <dbReference type="Proteomes" id="UP001212217"/>
    </source>
</evidence>
<dbReference type="HAMAP" id="MF_00244">
    <property type="entry name" value="NaMN_adenylyltr"/>
    <property type="match status" value="1"/>
</dbReference>
<dbReference type="PANTHER" id="PTHR39321:SF3">
    <property type="entry name" value="PHOSPHOPANTETHEINE ADENYLYLTRANSFERASE"/>
    <property type="match status" value="1"/>
</dbReference>
<evidence type="ECO:0000259" key="11">
    <source>
        <dbReference type="Pfam" id="PF01467"/>
    </source>
</evidence>
<dbReference type="NCBIfam" id="TIGR00125">
    <property type="entry name" value="cyt_tran_rel"/>
    <property type="match status" value="1"/>
</dbReference>
<comment type="function">
    <text evidence="1 10">Catalyzes the reversible adenylation of nicotinate mononucleotide (NaMN) to nicotinic acid adenine dinucleotide (NaAD).</text>
</comment>
<accession>A0AAW6B7Q1</accession>
<dbReference type="GO" id="GO:0009435">
    <property type="term" value="P:NAD+ biosynthetic process"/>
    <property type="evidence" value="ECO:0007669"/>
    <property type="project" value="UniProtKB-UniRule"/>
</dbReference>
<evidence type="ECO:0000256" key="3">
    <source>
        <dbReference type="ARBA" id="ARBA00022642"/>
    </source>
</evidence>
<dbReference type="AlphaFoldDB" id="A0AAW6B7Q1"/>
<dbReference type="Proteomes" id="UP001212217">
    <property type="component" value="Unassembled WGS sequence"/>
</dbReference>
<evidence type="ECO:0000313" key="12">
    <source>
        <dbReference type="EMBL" id="MDB6186845.1"/>
    </source>
</evidence>
<reference evidence="12" key="1">
    <citation type="submission" date="2023-08" db="EMBL/GenBank/DDBJ databases">
        <title>Dental plaque isolates bound by oral lectin ZG16B.</title>
        <authorList>
            <person name="Ghosh S."/>
        </authorList>
    </citation>
    <scope>NUCLEOTIDE SEQUENCE</scope>
    <source>
        <strain evidence="12">DP3_5B</strain>
    </source>
</reference>
<dbReference type="Gene3D" id="3.40.50.620">
    <property type="entry name" value="HUPs"/>
    <property type="match status" value="1"/>
</dbReference>
<evidence type="ECO:0000256" key="9">
    <source>
        <dbReference type="ARBA" id="ARBA00048721"/>
    </source>
</evidence>
<dbReference type="CDD" id="cd02165">
    <property type="entry name" value="NMNAT"/>
    <property type="match status" value="1"/>
</dbReference>
<keyword evidence="3 10" id="KW-0662">Pyridine nucleotide biosynthesis</keyword>
<feature type="domain" description="Cytidyltransferase-like" evidence="11">
    <location>
        <begin position="5"/>
        <end position="169"/>
    </location>
</feature>
<evidence type="ECO:0000256" key="2">
    <source>
        <dbReference type="ARBA" id="ARBA00005019"/>
    </source>
</evidence>
<dbReference type="PANTHER" id="PTHR39321">
    <property type="entry name" value="NICOTINATE-NUCLEOTIDE ADENYLYLTRANSFERASE-RELATED"/>
    <property type="match status" value="1"/>
</dbReference>
<protein>
    <recommendedName>
        <fullName evidence="10">Probable nicotinate-nucleotide adenylyltransferase</fullName>
        <ecNumber evidence="10">2.7.7.18</ecNumber>
    </recommendedName>
    <alternativeName>
        <fullName evidence="10">Deamido-NAD(+) diphosphorylase</fullName>
    </alternativeName>
    <alternativeName>
        <fullName evidence="10">Deamido-NAD(+) pyrophosphorylase</fullName>
    </alternativeName>
    <alternativeName>
        <fullName evidence="10">Nicotinate mononucleotide adenylyltransferase</fullName>
        <shortName evidence="10">NaMN adenylyltransferase</shortName>
    </alternativeName>
</protein>
<keyword evidence="6 10" id="KW-0547">Nucleotide-binding</keyword>
<name>A0AAW6B7Q1_9BACL</name>
<organism evidence="12 13">
    <name type="scientific">Gemella haemolysans</name>
    <dbReference type="NCBI Taxonomy" id="1379"/>
    <lineage>
        <taxon>Bacteria</taxon>
        <taxon>Bacillati</taxon>
        <taxon>Bacillota</taxon>
        <taxon>Bacilli</taxon>
        <taxon>Bacillales</taxon>
        <taxon>Gemellaceae</taxon>
        <taxon>Gemella</taxon>
    </lineage>
</organism>
<evidence type="ECO:0000256" key="7">
    <source>
        <dbReference type="ARBA" id="ARBA00022840"/>
    </source>
</evidence>
<comment type="pathway">
    <text evidence="2 10">Cofactor biosynthesis; NAD(+) biosynthesis; deamido-NAD(+) from nicotinate D-ribonucleotide: step 1/1.</text>
</comment>
<comment type="similarity">
    <text evidence="10">Belongs to the NadD family.</text>
</comment>
<dbReference type="GO" id="GO:0004515">
    <property type="term" value="F:nicotinate-nucleotide adenylyltransferase activity"/>
    <property type="evidence" value="ECO:0007669"/>
    <property type="project" value="UniProtKB-UniRule"/>
</dbReference>
<evidence type="ECO:0000256" key="4">
    <source>
        <dbReference type="ARBA" id="ARBA00022679"/>
    </source>
</evidence>
<dbReference type="EMBL" id="JAQMFS010000112">
    <property type="protein sequence ID" value="MDB6186845.1"/>
    <property type="molecule type" value="Genomic_DNA"/>
</dbReference>
<keyword evidence="4 10" id="KW-0808">Transferase</keyword>
<evidence type="ECO:0000256" key="6">
    <source>
        <dbReference type="ARBA" id="ARBA00022741"/>
    </source>
</evidence>
<proteinExistence type="inferred from homology"/>
<dbReference type="Pfam" id="PF01467">
    <property type="entry name" value="CTP_transf_like"/>
    <property type="match status" value="1"/>
</dbReference>